<evidence type="ECO:0000256" key="1">
    <source>
        <dbReference type="ARBA" id="ARBA00004613"/>
    </source>
</evidence>
<protein>
    <recommendedName>
        <fullName evidence="3">NodB homology domain-containing protein</fullName>
    </recommendedName>
</protein>
<evidence type="ECO:0000256" key="2">
    <source>
        <dbReference type="ARBA" id="ARBA00022729"/>
    </source>
</evidence>
<organism evidence="4 5">
    <name type="scientific">Undibacterium parvum</name>
    <dbReference type="NCBI Taxonomy" id="401471"/>
    <lineage>
        <taxon>Bacteria</taxon>
        <taxon>Pseudomonadati</taxon>
        <taxon>Pseudomonadota</taxon>
        <taxon>Betaproteobacteria</taxon>
        <taxon>Burkholderiales</taxon>
        <taxon>Oxalobacteraceae</taxon>
        <taxon>Undibacterium</taxon>
    </lineage>
</organism>
<dbReference type="RefSeq" id="WP_126127617.1">
    <property type="nucleotide sequence ID" value="NZ_CP034464.1"/>
</dbReference>
<dbReference type="OrthoDB" id="9814639at2"/>
<accession>A0A3Q9BQJ6</accession>
<comment type="subcellular location">
    <subcellularLocation>
        <location evidence="1">Secreted</location>
    </subcellularLocation>
</comment>
<proteinExistence type="predicted"/>
<feature type="domain" description="NodB homology" evidence="3">
    <location>
        <begin position="88"/>
        <end position="346"/>
    </location>
</feature>
<dbReference type="GO" id="GO:0005576">
    <property type="term" value="C:extracellular region"/>
    <property type="evidence" value="ECO:0007669"/>
    <property type="project" value="UniProtKB-SubCell"/>
</dbReference>
<dbReference type="InterPro" id="IPR002509">
    <property type="entry name" value="NODB_dom"/>
</dbReference>
<dbReference type="Pfam" id="PF01522">
    <property type="entry name" value="Polysacc_deac_1"/>
    <property type="match status" value="1"/>
</dbReference>
<dbReference type="GO" id="GO:0005975">
    <property type="term" value="P:carbohydrate metabolic process"/>
    <property type="evidence" value="ECO:0007669"/>
    <property type="project" value="InterPro"/>
</dbReference>
<dbReference type="InterPro" id="IPR011330">
    <property type="entry name" value="Glyco_hydro/deAcase_b/a-brl"/>
</dbReference>
<dbReference type="AlphaFoldDB" id="A0A3Q9BQJ6"/>
<dbReference type="PROSITE" id="PS51677">
    <property type="entry name" value="NODB"/>
    <property type="match status" value="1"/>
</dbReference>
<dbReference type="PANTHER" id="PTHR34216:SF3">
    <property type="entry name" value="POLY-BETA-1,6-N-ACETYL-D-GLUCOSAMINE N-DEACETYLASE"/>
    <property type="match status" value="1"/>
</dbReference>
<evidence type="ECO:0000313" key="4">
    <source>
        <dbReference type="EMBL" id="AZP12235.1"/>
    </source>
</evidence>
<dbReference type="GO" id="GO:0016810">
    <property type="term" value="F:hydrolase activity, acting on carbon-nitrogen (but not peptide) bonds"/>
    <property type="evidence" value="ECO:0007669"/>
    <property type="project" value="InterPro"/>
</dbReference>
<dbReference type="PANTHER" id="PTHR34216">
    <property type="match status" value="1"/>
</dbReference>
<keyword evidence="2" id="KW-0732">Signal</keyword>
<keyword evidence="5" id="KW-1185">Reference proteome</keyword>
<sequence length="346" mass="39302">MLNVKIAILLISKYLGLFSLSRKLTSDGLRIFCYHGFSTSDEHLFRPKLFMTRDLFKQRLDKISKMGFTVLSLDNAVAMLKSGEKIHNSLVFTLDDGWQGVESIAWPLFKEHNFAWTLYLTTYYAEKQTQVMNVAVSYLLWKTEKTEIDLSLINGFPRNAGHRATKFETRKLVDELISFAETLASAEQVQDFVGCLASILGIDRSAFEKSDLFYLLNMQTVKAMHESGVDIQLHTHRHNLGGNEKAGLATELKENRDSIQNLVSHRLEHFCYPSGIYSKEYLPWLSELGIISATTCKPGLNYSTTPLLELNRFLDGENISAIEFEAELSGFSEILRRVRGIFSSNS</sequence>
<dbReference type="Gene3D" id="3.20.20.370">
    <property type="entry name" value="Glycoside hydrolase/deacetylase"/>
    <property type="match status" value="1"/>
</dbReference>
<evidence type="ECO:0000259" key="3">
    <source>
        <dbReference type="PROSITE" id="PS51677"/>
    </source>
</evidence>
<gene>
    <name evidence="4" type="ORF">EJN92_09615</name>
</gene>
<dbReference type="InterPro" id="IPR051398">
    <property type="entry name" value="Polysacch_Deacetylase"/>
</dbReference>
<name>A0A3Q9BQJ6_9BURK</name>
<dbReference type="CDD" id="cd10918">
    <property type="entry name" value="CE4_NodB_like_5s_6s"/>
    <property type="match status" value="1"/>
</dbReference>
<dbReference type="SUPFAM" id="SSF88713">
    <property type="entry name" value="Glycoside hydrolase/deacetylase"/>
    <property type="match status" value="1"/>
</dbReference>
<dbReference type="KEGG" id="upv:EJN92_09615"/>
<dbReference type="Proteomes" id="UP000275663">
    <property type="component" value="Chromosome"/>
</dbReference>
<dbReference type="EMBL" id="CP034464">
    <property type="protein sequence ID" value="AZP12235.1"/>
    <property type="molecule type" value="Genomic_DNA"/>
</dbReference>
<reference evidence="4 5" key="1">
    <citation type="journal article" date="2011" name="Int. J. Syst. Evol. Microbiol.">
        <title>Description of Undibacterium oligocarboniphilum sp. nov., isolated from purified water, and Undibacterium pigrum strain CCUG 49012 as the type strain of Undibacterium parvum sp. nov., and emended descriptions of the genus Undibacterium and the species Undibacterium pigrum.</title>
        <authorList>
            <person name="Eder W."/>
            <person name="Wanner G."/>
            <person name="Ludwig W."/>
            <person name="Busse H.J."/>
            <person name="Ziemke-Kageler F."/>
            <person name="Lang E."/>
        </authorList>
    </citation>
    <scope>NUCLEOTIDE SEQUENCE [LARGE SCALE GENOMIC DNA]</scope>
    <source>
        <strain evidence="4 5">DSM 23061</strain>
    </source>
</reference>
<evidence type="ECO:0000313" key="5">
    <source>
        <dbReference type="Proteomes" id="UP000275663"/>
    </source>
</evidence>